<comment type="caution">
    <text evidence="2">The sequence shown here is derived from an EMBL/GenBank/DDBJ whole genome shotgun (WGS) entry which is preliminary data.</text>
</comment>
<feature type="compositionally biased region" description="Basic and acidic residues" evidence="1">
    <location>
        <begin position="47"/>
        <end position="58"/>
    </location>
</feature>
<evidence type="ECO:0000313" key="2">
    <source>
        <dbReference type="EMBL" id="KAI1513997.1"/>
    </source>
</evidence>
<dbReference type="Proteomes" id="UP000249757">
    <property type="component" value="Unassembled WGS sequence"/>
</dbReference>
<dbReference type="EMBL" id="NRDI02000008">
    <property type="protein sequence ID" value="KAI1513997.1"/>
    <property type="molecule type" value="Genomic_DNA"/>
</dbReference>
<gene>
    <name evidence="2" type="ORF">Ptr86124_006627</name>
</gene>
<keyword evidence="3" id="KW-1185">Reference proteome</keyword>
<reference evidence="3" key="1">
    <citation type="journal article" date="2022" name="Microb. Genom.">
        <title>A global pangenome for the wheat fungal pathogen Pyrenophora tritici-repentis and prediction of effector protein structural homology.</title>
        <authorList>
            <person name="Moolhuijzen P.M."/>
            <person name="See P.T."/>
            <person name="Shi G."/>
            <person name="Powell H.R."/>
            <person name="Cockram J."/>
            <person name="Jorgensen L.N."/>
            <person name="Benslimane H."/>
            <person name="Strelkov S.E."/>
            <person name="Turner J."/>
            <person name="Liu Z."/>
            <person name="Moffat C.S."/>
        </authorList>
    </citation>
    <scope>NUCLEOTIDE SEQUENCE [LARGE SCALE GENOMIC DNA]</scope>
</reference>
<proteinExistence type="predicted"/>
<protein>
    <submittedName>
        <fullName evidence="2">Uncharacterized protein</fullName>
    </submittedName>
</protein>
<accession>A0A921PDL8</accession>
<feature type="region of interest" description="Disordered" evidence="1">
    <location>
        <begin position="1"/>
        <end position="129"/>
    </location>
</feature>
<feature type="compositionally biased region" description="Polar residues" evidence="1">
    <location>
        <begin position="83"/>
        <end position="94"/>
    </location>
</feature>
<evidence type="ECO:0000313" key="3">
    <source>
        <dbReference type="Proteomes" id="UP000249757"/>
    </source>
</evidence>
<organism evidence="2 3">
    <name type="scientific">Pyrenophora tritici-repentis</name>
    <dbReference type="NCBI Taxonomy" id="45151"/>
    <lineage>
        <taxon>Eukaryota</taxon>
        <taxon>Fungi</taxon>
        <taxon>Dikarya</taxon>
        <taxon>Ascomycota</taxon>
        <taxon>Pezizomycotina</taxon>
        <taxon>Dothideomycetes</taxon>
        <taxon>Pleosporomycetidae</taxon>
        <taxon>Pleosporales</taxon>
        <taxon>Pleosporineae</taxon>
        <taxon>Pleosporaceae</taxon>
        <taxon>Pyrenophora</taxon>
    </lineage>
</organism>
<feature type="compositionally biased region" description="Basic and acidic residues" evidence="1">
    <location>
        <begin position="16"/>
        <end position="27"/>
    </location>
</feature>
<dbReference type="AlphaFoldDB" id="A0A921PDL8"/>
<sequence length="278" mass="31818">MADDMRYGHQHARGPPRGEDGEFKIRGQAEQTRPMSSTKRKKKQTRAHADCRQREGHRSKSPHRITGSNGGRRDNRTPRAGYSTRTQYEHTTATAGPLSTHHSAPPRLADVPSVPQPRNSRSRTSRRAKELRKLATAEENAANYPPLDDTRAWQALGRETDSTTRDNSAFVYRHLRRAQCPKALSFPEWVKDVHREMEGLGLQDTGRYIRRDWQEAGGPVEEIEMVQETVAVQEEVDVVQERKYEDDGFDIDIYGDEETRAKYEPWIRSQIGRGTSKL</sequence>
<evidence type="ECO:0000256" key="1">
    <source>
        <dbReference type="SAM" id="MobiDB-lite"/>
    </source>
</evidence>
<name>A0A921PDL8_9PLEO</name>